<evidence type="ECO:0000313" key="4">
    <source>
        <dbReference type="Proteomes" id="UP001515943"/>
    </source>
</evidence>
<name>A0ABX1FCD5_9PSEU</name>
<keyword evidence="1" id="KW-0472">Membrane</keyword>
<feature type="transmembrane region" description="Helical" evidence="1">
    <location>
        <begin position="12"/>
        <end position="30"/>
    </location>
</feature>
<sequence length="132" mass="13448">MTNRARDRGATAVEVALLMPILLMLVMGIVDFGRALHAQITLTQAAREGVRVVALKQPDPATRTQNAATGLSGVGVAVTACPATSSNASAEVEATYTFEFVTPIGGIAALFGGGGYGDPIELSAKGVMPCEG</sequence>
<protein>
    <submittedName>
        <fullName evidence="3">Pilus assembly protein</fullName>
    </submittedName>
</protein>
<evidence type="ECO:0000313" key="3">
    <source>
        <dbReference type="EMBL" id="NKE56517.1"/>
    </source>
</evidence>
<dbReference type="Proteomes" id="UP001515943">
    <property type="component" value="Unassembled WGS sequence"/>
</dbReference>
<dbReference type="InterPro" id="IPR012495">
    <property type="entry name" value="TadE-like_dom"/>
</dbReference>
<accession>A0ABX1FCD5</accession>
<dbReference type="Pfam" id="PF07811">
    <property type="entry name" value="TadE"/>
    <property type="match status" value="1"/>
</dbReference>
<proteinExistence type="predicted"/>
<keyword evidence="4" id="KW-1185">Reference proteome</keyword>
<dbReference type="RefSeq" id="WP_167971275.1">
    <property type="nucleotide sequence ID" value="NZ_VSRL01000015.1"/>
</dbReference>
<reference evidence="3 4" key="1">
    <citation type="submission" date="2019-08" db="EMBL/GenBank/DDBJ databases">
        <title>Lentzea from Indian Himalayas.</title>
        <authorList>
            <person name="Mandal S."/>
            <person name="Mallick Gupta A."/>
            <person name="Maiti P.K."/>
            <person name="Sarkar J."/>
            <person name="Mandal S."/>
        </authorList>
    </citation>
    <scope>NUCLEOTIDE SEQUENCE [LARGE SCALE GENOMIC DNA]</scope>
    <source>
        <strain evidence="3 4">PSKA42</strain>
    </source>
</reference>
<evidence type="ECO:0000259" key="2">
    <source>
        <dbReference type="Pfam" id="PF07811"/>
    </source>
</evidence>
<organism evidence="3 4">
    <name type="scientific">Lentzea indica</name>
    <dbReference type="NCBI Taxonomy" id="2604800"/>
    <lineage>
        <taxon>Bacteria</taxon>
        <taxon>Bacillati</taxon>
        <taxon>Actinomycetota</taxon>
        <taxon>Actinomycetes</taxon>
        <taxon>Pseudonocardiales</taxon>
        <taxon>Pseudonocardiaceae</taxon>
        <taxon>Lentzea</taxon>
    </lineage>
</organism>
<keyword evidence="1" id="KW-1133">Transmembrane helix</keyword>
<evidence type="ECO:0000256" key="1">
    <source>
        <dbReference type="SAM" id="Phobius"/>
    </source>
</evidence>
<gene>
    <name evidence="3" type="ORF">FXN61_06585</name>
</gene>
<dbReference type="EMBL" id="VSRL01000015">
    <property type="protein sequence ID" value="NKE56517.1"/>
    <property type="molecule type" value="Genomic_DNA"/>
</dbReference>
<keyword evidence="1" id="KW-0812">Transmembrane</keyword>
<comment type="caution">
    <text evidence="3">The sequence shown here is derived from an EMBL/GenBank/DDBJ whole genome shotgun (WGS) entry which is preliminary data.</text>
</comment>
<feature type="domain" description="TadE-like" evidence="2">
    <location>
        <begin position="9"/>
        <end position="51"/>
    </location>
</feature>